<dbReference type="STRING" id="1423775.FD03_GL002552"/>
<evidence type="ECO:0000313" key="2">
    <source>
        <dbReference type="Proteomes" id="UP000051248"/>
    </source>
</evidence>
<accession>A0A0R1K5H5</accession>
<protein>
    <submittedName>
        <fullName evidence="1">Uncharacterized protein</fullName>
    </submittedName>
</protein>
<reference evidence="1 2" key="1">
    <citation type="journal article" date="2015" name="Genome Announc.">
        <title>Expanding the biotechnology potential of lactobacilli through comparative genomics of 213 strains and associated genera.</title>
        <authorList>
            <person name="Sun Z."/>
            <person name="Harris H.M."/>
            <person name="McCann A."/>
            <person name="Guo C."/>
            <person name="Argimon S."/>
            <person name="Zhang W."/>
            <person name="Yang X."/>
            <person name="Jeffery I.B."/>
            <person name="Cooney J.C."/>
            <person name="Kagawa T.F."/>
            <person name="Liu W."/>
            <person name="Song Y."/>
            <person name="Salvetti E."/>
            <person name="Wrobel A."/>
            <person name="Rasinkangas P."/>
            <person name="Parkhill J."/>
            <person name="Rea M.C."/>
            <person name="O'Sullivan O."/>
            <person name="Ritari J."/>
            <person name="Douillard F.P."/>
            <person name="Paul Ross R."/>
            <person name="Yang R."/>
            <person name="Briner A.E."/>
            <person name="Felis G.E."/>
            <person name="de Vos W.M."/>
            <person name="Barrangou R."/>
            <person name="Klaenhammer T.R."/>
            <person name="Caufield P.W."/>
            <person name="Cui Y."/>
            <person name="Zhang H."/>
            <person name="O'Toole P.W."/>
        </authorList>
    </citation>
    <scope>NUCLEOTIDE SEQUENCE [LARGE SCALE GENOMIC DNA]</scope>
    <source>
        <strain evidence="1 2">DSM 19682</strain>
    </source>
</reference>
<dbReference type="Proteomes" id="UP000051248">
    <property type="component" value="Unassembled WGS sequence"/>
</dbReference>
<keyword evidence="2" id="KW-1185">Reference proteome</keyword>
<dbReference type="EMBL" id="AZDZ01000022">
    <property type="protein sequence ID" value="KRK78773.1"/>
    <property type="molecule type" value="Genomic_DNA"/>
</dbReference>
<comment type="caution">
    <text evidence="1">The sequence shown here is derived from an EMBL/GenBank/DDBJ whole genome shotgun (WGS) entry which is preliminary data.</text>
</comment>
<dbReference type="AlphaFoldDB" id="A0A0R1K5H5"/>
<name>A0A0R1K5H5_9LACO</name>
<organism evidence="1 2">
    <name type="scientific">Companilactobacillus nodensis DSM 19682 = JCM 14932 = NBRC 107160</name>
    <dbReference type="NCBI Taxonomy" id="1423775"/>
    <lineage>
        <taxon>Bacteria</taxon>
        <taxon>Bacillati</taxon>
        <taxon>Bacillota</taxon>
        <taxon>Bacilli</taxon>
        <taxon>Lactobacillales</taxon>
        <taxon>Lactobacillaceae</taxon>
        <taxon>Companilactobacillus</taxon>
    </lineage>
</organism>
<sequence length="66" mass="7665">MSRAVRDSMAISRRSLYIVGSNSVQLLDKTTESKNDMYEYKSSEEFHMMLELGMLIELKSNKEVDK</sequence>
<evidence type="ECO:0000313" key="1">
    <source>
        <dbReference type="EMBL" id="KRK78773.1"/>
    </source>
</evidence>
<gene>
    <name evidence="1" type="ORF">FD03_GL002552</name>
</gene>
<proteinExistence type="predicted"/>
<dbReference type="PATRIC" id="fig|1423775.4.peg.2596"/>